<dbReference type="EMBL" id="JACEFO010001827">
    <property type="protein sequence ID" value="KAF8700316.1"/>
    <property type="molecule type" value="Genomic_DNA"/>
</dbReference>
<proteinExistence type="predicted"/>
<sequence length="354" mass="39961">MIQDKIRQLLAAAKNADFSGMNEAERAAKQDKMKEERLALIHEFARLASGDRESGRGGGRKRCRRRAAFRWRATPWVRGASREALARILDFDPKQRGVYYNRCSFILTDLDEECKSPFTSILQSITPHGPMRYTYRNERGYHLSEAINILSVKIACSDVGFPVHVYGTVIARDSMDEKCIYLFRRDRDHCQLINSEDGSLILTGPKRGLVLLDDNYVEIDLKIKDHLGQDRELSKGTVTIRGIAGRSFEKCVVEIKSLATRLSTVDVICAVVIQAVEATIAVEVLQGDFYGEITAYTTSIKDRLVLYDSEVARAMTGDDCGLWSYQAYATHYEDEIAIGANRMRVKVAWSVMNP</sequence>
<comment type="caution">
    <text evidence="2">The sequence shown here is derived from an EMBL/GenBank/DDBJ whole genome shotgun (WGS) entry which is preliminary data.</text>
</comment>
<dbReference type="InterPro" id="IPR046533">
    <property type="entry name" value="DUF6598"/>
</dbReference>
<dbReference type="OrthoDB" id="4927890at2759"/>
<dbReference type="PANTHER" id="PTHR33065:SF93">
    <property type="entry name" value="DUF6598 DOMAIN-CONTAINING PROTEIN"/>
    <property type="match status" value="1"/>
</dbReference>
<dbReference type="PANTHER" id="PTHR33065">
    <property type="entry name" value="OS07G0486400 PROTEIN"/>
    <property type="match status" value="1"/>
</dbReference>
<organism evidence="2 3">
    <name type="scientific">Digitaria exilis</name>
    <dbReference type="NCBI Taxonomy" id="1010633"/>
    <lineage>
        <taxon>Eukaryota</taxon>
        <taxon>Viridiplantae</taxon>
        <taxon>Streptophyta</taxon>
        <taxon>Embryophyta</taxon>
        <taxon>Tracheophyta</taxon>
        <taxon>Spermatophyta</taxon>
        <taxon>Magnoliopsida</taxon>
        <taxon>Liliopsida</taxon>
        <taxon>Poales</taxon>
        <taxon>Poaceae</taxon>
        <taxon>PACMAD clade</taxon>
        <taxon>Panicoideae</taxon>
        <taxon>Panicodae</taxon>
        <taxon>Paniceae</taxon>
        <taxon>Anthephorinae</taxon>
        <taxon>Digitaria</taxon>
    </lineage>
</organism>
<dbReference type="Pfam" id="PF20241">
    <property type="entry name" value="DUF6598"/>
    <property type="match status" value="1"/>
</dbReference>
<gene>
    <name evidence="2" type="ORF">HU200_034248</name>
</gene>
<feature type="domain" description="DUF6598" evidence="1">
    <location>
        <begin position="147"/>
        <end position="320"/>
    </location>
</feature>
<keyword evidence="3" id="KW-1185">Reference proteome</keyword>
<protein>
    <recommendedName>
        <fullName evidence="1">DUF6598 domain-containing protein</fullName>
    </recommendedName>
</protein>
<evidence type="ECO:0000313" key="3">
    <source>
        <dbReference type="Proteomes" id="UP000636709"/>
    </source>
</evidence>
<dbReference type="AlphaFoldDB" id="A0A835EM51"/>
<reference evidence="2" key="1">
    <citation type="submission" date="2020-07" db="EMBL/GenBank/DDBJ databases">
        <title>Genome sequence and genetic diversity analysis of an under-domesticated orphan crop, white fonio (Digitaria exilis).</title>
        <authorList>
            <person name="Bennetzen J.L."/>
            <person name="Chen S."/>
            <person name="Ma X."/>
            <person name="Wang X."/>
            <person name="Yssel A.E.J."/>
            <person name="Chaluvadi S.R."/>
            <person name="Johnson M."/>
            <person name="Gangashetty P."/>
            <person name="Hamidou F."/>
            <person name="Sanogo M.D."/>
            <person name="Zwaenepoel A."/>
            <person name="Wallace J."/>
            <person name="Van De Peer Y."/>
            <person name="Van Deynze A."/>
        </authorList>
    </citation>
    <scope>NUCLEOTIDE SEQUENCE</scope>
    <source>
        <tissue evidence="2">Leaves</tissue>
    </source>
</reference>
<accession>A0A835EM51</accession>
<name>A0A835EM51_9POAL</name>
<evidence type="ECO:0000259" key="1">
    <source>
        <dbReference type="Pfam" id="PF20241"/>
    </source>
</evidence>
<evidence type="ECO:0000313" key="2">
    <source>
        <dbReference type="EMBL" id="KAF8700316.1"/>
    </source>
</evidence>
<dbReference type="Proteomes" id="UP000636709">
    <property type="component" value="Unassembled WGS sequence"/>
</dbReference>